<dbReference type="Gene3D" id="3.30.930.10">
    <property type="entry name" value="Bira Bifunctional Protein, Domain 2"/>
    <property type="match status" value="1"/>
</dbReference>
<dbReference type="InterPro" id="IPR004143">
    <property type="entry name" value="BPL_LPL_catalytic"/>
</dbReference>
<evidence type="ECO:0000313" key="7">
    <source>
        <dbReference type="EMBL" id="XBM46826.1"/>
    </source>
</evidence>
<keyword evidence="1 7" id="KW-0436">Ligase</keyword>
<evidence type="ECO:0000256" key="4">
    <source>
        <dbReference type="ARBA" id="ARBA00023267"/>
    </source>
</evidence>
<dbReference type="PANTHER" id="PTHR12835:SF5">
    <property type="entry name" value="BIOTIN--PROTEIN LIGASE"/>
    <property type="match status" value="1"/>
</dbReference>
<dbReference type="CDD" id="cd16442">
    <property type="entry name" value="BPL"/>
    <property type="match status" value="1"/>
</dbReference>
<dbReference type="GO" id="GO:0004077">
    <property type="term" value="F:biotin--[biotin carboxyl-carrier protein] ligase activity"/>
    <property type="evidence" value="ECO:0007669"/>
    <property type="project" value="UniProtKB-EC"/>
</dbReference>
<dbReference type="SUPFAM" id="SSF50037">
    <property type="entry name" value="C-terminal domain of transcriptional repressors"/>
    <property type="match status" value="1"/>
</dbReference>
<dbReference type="InterPro" id="IPR003142">
    <property type="entry name" value="BPL_C"/>
</dbReference>
<keyword evidence="4" id="KW-0092">Biotin</keyword>
<dbReference type="InterPro" id="IPR045864">
    <property type="entry name" value="aa-tRNA-synth_II/BPL/LPL"/>
</dbReference>
<evidence type="ECO:0000256" key="5">
    <source>
        <dbReference type="ARBA" id="ARBA00024227"/>
    </source>
</evidence>
<dbReference type="GO" id="GO:0005524">
    <property type="term" value="F:ATP binding"/>
    <property type="evidence" value="ECO:0007669"/>
    <property type="project" value="UniProtKB-KW"/>
</dbReference>
<evidence type="ECO:0000256" key="2">
    <source>
        <dbReference type="ARBA" id="ARBA00022741"/>
    </source>
</evidence>
<dbReference type="AlphaFoldDB" id="A0AAU7G794"/>
<organism evidence="7">
    <name type="scientific">Leifsonia sp. NPDC080035</name>
    <dbReference type="NCBI Taxonomy" id="3143936"/>
    <lineage>
        <taxon>Bacteria</taxon>
        <taxon>Bacillati</taxon>
        <taxon>Actinomycetota</taxon>
        <taxon>Actinomycetes</taxon>
        <taxon>Micrococcales</taxon>
        <taxon>Microbacteriaceae</taxon>
        <taxon>Leifsonia</taxon>
    </lineage>
</organism>
<reference evidence="7" key="1">
    <citation type="submission" date="2024-05" db="EMBL/GenBank/DDBJ databases">
        <title>The Natural Products Discovery Center: Release of the First 8490 Sequenced Strains for Exploring Actinobacteria Biosynthetic Diversity.</title>
        <authorList>
            <person name="Kalkreuter E."/>
            <person name="Kautsar S.A."/>
            <person name="Yang D."/>
            <person name="Bader C.D."/>
            <person name="Teijaro C.N."/>
            <person name="Fluegel L."/>
            <person name="Davis C.M."/>
            <person name="Simpson J.R."/>
            <person name="Lauterbach L."/>
            <person name="Steele A.D."/>
            <person name="Gui C."/>
            <person name="Meng S."/>
            <person name="Li G."/>
            <person name="Viehrig K."/>
            <person name="Ye F."/>
            <person name="Su P."/>
            <person name="Kiefer A.F."/>
            <person name="Nichols A."/>
            <person name="Cepeda A.J."/>
            <person name="Yan W."/>
            <person name="Fan B."/>
            <person name="Jiang Y."/>
            <person name="Adhikari A."/>
            <person name="Zheng C.-J."/>
            <person name="Schuster L."/>
            <person name="Cowan T.M."/>
            <person name="Smanski M.J."/>
            <person name="Chevrette M.G."/>
            <person name="de Carvalho L.P.S."/>
            <person name="Shen B."/>
        </authorList>
    </citation>
    <scope>NUCLEOTIDE SEQUENCE</scope>
    <source>
        <strain evidence="7">NPDC080035</strain>
    </source>
</reference>
<dbReference type="PROSITE" id="PS51733">
    <property type="entry name" value="BPL_LPL_CATALYTIC"/>
    <property type="match status" value="1"/>
</dbReference>
<dbReference type="InterPro" id="IPR004408">
    <property type="entry name" value="Biotin_CoA_COase_ligase"/>
</dbReference>
<accession>A0AAU7G794</accession>
<keyword evidence="3" id="KW-0067">ATP-binding</keyword>
<evidence type="ECO:0000259" key="6">
    <source>
        <dbReference type="PROSITE" id="PS51733"/>
    </source>
</evidence>
<dbReference type="Pfam" id="PF02237">
    <property type="entry name" value="BPL_C"/>
    <property type="match status" value="1"/>
</dbReference>
<keyword evidence="2" id="KW-0547">Nucleotide-binding</keyword>
<gene>
    <name evidence="7" type="ORF">AAME72_12105</name>
</gene>
<dbReference type="PANTHER" id="PTHR12835">
    <property type="entry name" value="BIOTIN PROTEIN LIGASE"/>
    <property type="match status" value="1"/>
</dbReference>
<dbReference type="Pfam" id="PF03099">
    <property type="entry name" value="BPL_LplA_LipB"/>
    <property type="match status" value="1"/>
</dbReference>
<dbReference type="GO" id="GO:0005737">
    <property type="term" value="C:cytoplasm"/>
    <property type="evidence" value="ECO:0007669"/>
    <property type="project" value="TreeGrafter"/>
</dbReference>
<evidence type="ECO:0000256" key="1">
    <source>
        <dbReference type="ARBA" id="ARBA00022598"/>
    </source>
</evidence>
<dbReference type="Gene3D" id="2.30.30.100">
    <property type="match status" value="1"/>
</dbReference>
<dbReference type="SUPFAM" id="SSF55681">
    <property type="entry name" value="Class II aaRS and biotin synthetases"/>
    <property type="match status" value="1"/>
</dbReference>
<dbReference type="EC" id="6.3.4.15" evidence="5"/>
<protein>
    <recommendedName>
        <fullName evidence="5">biotin--[biotin carboxyl-carrier protein] ligase</fullName>
        <ecNumber evidence="5">6.3.4.15</ecNumber>
    </recommendedName>
</protein>
<name>A0AAU7G794_9MICO</name>
<dbReference type="InterPro" id="IPR008988">
    <property type="entry name" value="Transcriptional_repressor_C"/>
</dbReference>
<dbReference type="EMBL" id="CP157390">
    <property type="protein sequence ID" value="XBM46826.1"/>
    <property type="molecule type" value="Genomic_DNA"/>
</dbReference>
<proteinExistence type="predicted"/>
<evidence type="ECO:0000256" key="3">
    <source>
        <dbReference type="ARBA" id="ARBA00022840"/>
    </source>
</evidence>
<sequence>MSYRRSRAVVPVIEVLEEASSTNDVMQRRAGDLPDLSVVLTDNQTGGRGRLGRVWVSPPGKALAISVLLKPVGLPPEAFGWFPLLAGLAMSRALSGFVPREVELKWPNDVLIDGSKVCGILCELLPGMSGVVVGSGVNLTLAADELPTETSTSLLLSGAAEPDQDAVLAAYLTELTVLYREFTAAGGDPGRSALRDSVAAACHTLGRSVRVELPGGDVLLGTAVDIDASGRLVVESDAGRTAVAAGDVTHLRY</sequence>
<dbReference type="RefSeq" id="WP_348786805.1">
    <property type="nucleotide sequence ID" value="NZ_CP157390.1"/>
</dbReference>
<dbReference type="NCBIfam" id="TIGR00121">
    <property type="entry name" value="birA_ligase"/>
    <property type="match status" value="1"/>
</dbReference>
<feature type="domain" description="BPL/LPL catalytic" evidence="6">
    <location>
        <begin position="1"/>
        <end position="183"/>
    </location>
</feature>